<evidence type="ECO:0000256" key="1">
    <source>
        <dbReference type="SAM" id="MobiDB-lite"/>
    </source>
</evidence>
<proteinExistence type="predicted"/>
<dbReference type="SUPFAM" id="SSF47090">
    <property type="entry name" value="PGBD-like"/>
    <property type="match status" value="1"/>
</dbReference>
<name>A0A1I7IPA8_9PROT</name>
<organism evidence="3 4">
    <name type="scientific">Nitrosomonas eutropha</name>
    <dbReference type="NCBI Taxonomy" id="916"/>
    <lineage>
        <taxon>Bacteria</taxon>
        <taxon>Pseudomonadati</taxon>
        <taxon>Pseudomonadota</taxon>
        <taxon>Betaproteobacteria</taxon>
        <taxon>Nitrosomonadales</taxon>
        <taxon>Nitrosomonadaceae</taxon>
        <taxon>Nitrosomonas</taxon>
    </lineage>
</organism>
<gene>
    <name evidence="3" type="ORF">SAMN05216339_1109</name>
</gene>
<feature type="region of interest" description="Disordered" evidence="1">
    <location>
        <begin position="44"/>
        <end position="66"/>
    </location>
</feature>
<dbReference type="PROSITE" id="PS51257">
    <property type="entry name" value="PROKAR_LIPOPROTEIN"/>
    <property type="match status" value="1"/>
</dbReference>
<dbReference type="Gene3D" id="1.10.101.10">
    <property type="entry name" value="PGBD-like superfamily/PGBD"/>
    <property type="match status" value="1"/>
</dbReference>
<feature type="domain" description="Peptidoglycan binding-like" evidence="2">
    <location>
        <begin position="138"/>
        <end position="190"/>
    </location>
</feature>
<protein>
    <submittedName>
        <fullName evidence="3">Putative peptidoglycan binding domain-containing protein</fullName>
    </submittedName>
</protein>
<evidence type="ECO:0000313" key="4">
    <source>
        <dbReference type="Proteomes" id="UP000183926"/>
    </source>
</evidence>
<dbReference type="InterPro" id="IPR036365">
    <property type="entry name" value="PGBD-like_sf"/>
</dbReference>
<evidence type="ECO:0000313" key="3">
    <source>
        <dbReference type="EMBL" id="SFU74759.1"/>
    </source>
</evidence>
<dbReference type="AlphaFoldDB" id="A0A1I7IPA8"/>
<dbReference type="EMBL" id="FPBL01000010">
    <property type="protein sequence ID" value="SFU74759.1"/>
    <property type="molecule type" value="Genomic_DNA"/>
</dbReference>
<dbReference type="InterPro" id="IPR036366">
    <property type="entry name" value="PGBDSf"/>
</dbReference>
<dbReference type="Pfam" id="PF01471">
    <property type="entry name" value="PG_binding_1"/>
    <property type="match status" value="1"/>
</dbReference>
<sequence length="194" mass="20545">MKRINSDRFAKSVLVLFLVGVISGCGDQPEETTKQNQLEITSEAAQSNESAVEPGSAEAGEATEESLESILARADEIIQRTGSAVNAAGDDVKHELEETAGNFAEKADSVLAEAPKVSEAIKEAVNDGLDVVKAAPDLIRKIQQALKDAGLNPGTADGMMGPRTQNALVDFQKQHGLAEGKITKETLRELGITF</sequence>
<accession>A0A1I7IPA8</accession>
<dbReference type="InterPro" id="IPR002477">
    <property type="entry name" value="Peptidoglycan-bd-like"/>
</dbReference>
<reference evidence="3 4" key="1">
    <citation type="submission" date="2016-10" db="EMBL/GenBank/DDBJ databases">
        <authorList>
            <person name="de Groot N.N."/>
        </authorList>
    </citation>
    <scope>NUCLEOTIDE SEQUENCE [LARGE SCALE GENOMIC DNA]</scope>
    <source>
        <strain evidence="3 4">Nm24</strain>
    </source>
</reference>
<dbReference type="Proteomes" id="UP000183926">
    <property type="component" value="Unassembled WGS sequence"/>
</dbReference>
<dbReference type="OrthoDB" id="9811296at2"/>
<evidence type="ECO:0000259" key="2">
    <source>
        <dbReference type="Pfam" id="PF01471"/>
    </source>
</evidence>
<dbReference type="RefSeq" id="WP_074929092.1">
    <property type="nucleotide sequence ID" value="NZ_FPBL01000010.1"/>
</dbReference>